<feature type="non-terminal residue" evidence="9">
    <location>
        <position position="118"/>
    </location>
</feature>
<dbReference type="Pfam" id="PF00351">
    <property type="entry name" value="Biopterin_H"/>
    <property type="match status" value="1"/>
</dbReference>
<feature type="non-terminal residue" evidence="9">
    <location>
        <position position="1"/>
    </location>
</feature>
<evidence type="ECO:0000313" key="9">
    <source>
        <dbReference type="EMBL" id="KFP38950.1"/>
    </source>
</evidence>
<feature type="domain" description="Biopterin-dependent aromatic amino acid hydroxylase family profile" evidence="8">
    <location>
        <begin position="1"/>
        <end position="118"/>
    </location>
</feature>
<dbReference type="PROSITE" id="PS51410">
    <property type="entry name" value="BH4_AAA_HYDROXYL_2"/>
    <property type="match status" value="1"/>
</dbReference>
<keyword evidence="6" id="KW-0503">Monooxygenase</keyword>
<dbReference type="PANTHER" id="PTHR11473:SF16">
    <property type="entry name" value="TRYPTOPHAN 5-HYDROXYLASE 2"/>
    <property type="match status" value="1"/>
</dbReference>
<sequence length="118" mass="13397">QCYFFTIEFGLCKQEGQLRAYGAGLLSSIGELKHALSGKANVKTFDPKTTSYFVSESFEEAKEKMRDFAKSINRPFSVYFNPYTQSIEILKDTRSIENVVQDLRSDLNTVCDALSKMN</sequence>
<evidence type="ECO:0000256" key="4">
    <source>
        <dbReference type="ARBA" id="ARBA00023002"/>
    </source>
</evidence>
<feature type="binding site" evidence="7">
    <location>
        <position position="8"/>
    </location>
    <ligand>
        <name>Fe cation</name>
        <dbReference type="ChEBI" id="CHEBI:24875"/>
    </ligand>
</feature>
<evidence type="ECO:0000256" key="1">
    <source>
        <dbReference type="ARBA" id="ARBA00001954"/>
    </source>
</evidence>
<dbReference type="InterPro" id="IPR036951">
    <property type="entry name" value="ArAA_hydroxylase_sf"/>
</dbReference>
<evidence type="ECO:0000313" key="10">
    <source>
        <dbReference type="Proteomes" id="UP000053330"/>
    </source>
</evidence>
<dbReference type="Proteomes" id="UP000053330">
    <property type="component" value="Unassembled WGS sequence"/>
</dbReference>
<organism evidence="9 10">
    <name type="scientific">Chlamydotis macqueenii</name>
    <name type="common">Macqueen's bustard</name>
    <dbReference type="NCBI Taxonomy" id="187382"/>
    <lineage>
        <taxon>Eukaryota</taxon>
        <taxon>Metazoa</taxon>
        <taxon>Chordata</taxon>
        <taxon>Craniata</taxon>
        <taxon>Vertebrata</taxon>
        <taxon>Euteleostomi</taxon>
        <taxon>Archelosauria</taxon>
        <taxon>Archosauria</taxon>
        <taxon>Dinosauria</taxon>
        <taxon>Saurischia</taxon>
        <taxon>Theropoda</taxon>
        <taxon>Coelurosauria</taxon>
        <taxon>Aves</taxon>
        <taxon>Neognathae</taxon>
        <taxon>Neoaves</taxon>
        <taxon>Otidimorphae</taxon>
        <taxon>Otidiformes</taxon>
        <taxon>Otididae</taxon>
        <taxon>Chlamydotis</taxon>
    </lineage>
</organism>
<accession>A0A091KIC6</accession>
<dbReference type="AlphaFoldDB" id="A0A091KIC6"/>
<keyword evidence="3 7" id="KW-0479">Metal-binding</keyword>
<protein>
    <submittedName>
        <fullName evidence="9">Tryptophan 5-hydroxylase 2</fullName>
    </submittedName>
</protein>
<comment type="cofactor">
    <cofactor evidence="1 7">
        <name>Fe(2+)</name>
        <dbReference type="ChEBI" id="CHEBI:29033"/>
    </cofactor>
</comment>
<dbReference type="EMBL" id="KK741709">
    <property type="protein sequence ID" value="KFP38950.1"/>
    <property type="molecule type" value="Genomic_DNA"/>
</dbReference>
<dbReference type="GO" id="GO:0005506">
    <property type="term" value="F:iron ion binding"/>
    <property type="evidence" value="ECO:0007669"/>
    <property type="project" value="InterPro"/>
</dbReference>
<keyword evidence="10" id="KW-1185">Reference proteome</keyword>
<evidence type="ECO:0000256" key="5">
    <source>
        <dbReference type="ARBA" id="ARBA00023004"/>
    </source>
</evidence>
<evidence type="ECO:0000256" key="7">
    <source>
        <dbReference type="PIRSR" id="PIRSR601273-2"/>
    </source>
</evidence>
<evidence type="ECO:0000256" key="6">
    <source>
        <dbReference type="ARBA" id="ARBA00023033"/>
    </source>
</evidence>
<dbReference type="InterPro" id="IPR036329">
    <property type="entry name" value="Aro-AA_hydroxylase_C_sf"/>
</dbReference>
<dbReference type="GO" id="GO:0004510">
    <property type="term" value="F:tryptophan 5-monooxygenase activity"/>
    <property type="evidence" value="ECO:0007669"/>
    <property type="project" value="TreeGrafter"/>
</dbReference>
<dbReference type="GO" id="GO:0009072">
    <property type="term" value="P:aromatic amino acid metabolic process"/>
    <property type="evidence" value="ECO:0007669"/>
    <property type="project" value="InterPro"/>
</dbReference>
<dbReference type="InterPro" id="IPR019774">
    <property type="entry name" value="Aromatic-AA_hydroxylase_C"/>
</dbReference>
<evidence type="ECO:0000256" key="2">
    <source>
        <dbReference type="ARBA" id="ARBA00009712"/>
    </source>
</evidence>
<dbReference type="InterPro" id="IPR001273">
    <property type="entry name" value="ArAA_hydroxylase"/>
</dbReference>
<evidence type="ECO:0000256" key="3">
    <source>
        <dbReference type="ARBA" id="ARBA00022723"/>
    </source>
</evidence>
<dbReference type="GO" id="GO:0043005">
    <property type="term" value="C:neuron projection"/>
    <property type="evidence" value="ECO:0007669"/>
    <property type="project" value="TreeGrafter"/>
</dbReference>
<gene>
    <name evidence="9" type="ORF">N324_10799</name>
</gene>
<dbReference type="PANTHER" id="PTHR11473">
    <property type="entry name" value="AROMATIC AMINO ACID HYDROXYLASE"/>
    <property type="match status" value="1"/>
</dbReference>
<proteinExistence type="inferred from homology"/>
<keyword evidence="4" id="KW-0560">Oxidoreductase</keyword>
<keyword evidence="5 7" id="KW-0408">Iron</keyword>
<reference evidence="9 10" key="1">
    <citation type="submission" date="2014-04" db="EMBL/GenBank/DDBJ databases">
        <title>Genome evolution of avian class.</title>
        <authorList>
            <person name="Zhang G."/>
            <person name="Li C."/>
        </authorList>
    </citation>
    <scope>NUCLEOTIDE SEQUENCE [LARGE SCALE GENOMIC DNA]</scope>
    <source>
        <strain evidence="9">BGI_N324</strain>
    </source>
</reference>
<evidence type="ECO:0000259" key="8">
    <source>
        <dbReference type="PROSITE" id="PS51410"/>
    </source>
</evidence>
<dbReference type="SUPFAM" id="SSF56534">
    <property type="entry name" value="Aromatic aminoacid monoxygenases, catalytic and oligomerization domains"/>
    <property type="match status" value="1"/>
</dbReference>
<name>A0A091KIC6_9AVES</name>
<comment type="similarity">
    <text evidence="2">Belongs to the biopterin-dependent aromatic amino acid hydroxylase family.</text>
</comment>
<dbReference type="Gene3D" id="1.10.800.10">
    <property type="entry name" value="Aromatic amino acid hydroxylase"/>
    <property type="match status" value="1"/>
</dbReference>